<dbReference type="Proteomes" id="UP000014975">
    <property type="component" value="Unassembled WGS sequence"/>
</dbReference>
<dbReference type="PANTHER" id="PTHR39962">
    <property type="entry name" value="BLL4848 PROTEIN"/>
    <property type="match status" value="1"/>
</dbReference>
<dbReference type="Gene3D" id="3.40.140.80">
    <property type="match status" value="1"/>
</dbReference>
<dbReference type="Gene3D" id="3.40.50.20">
    <property type="match status" value="1"/>
</dbReference>
<dbReference type="OrthoDB" id="9789836at2"/>
<evidence type="ECO:0000313" key="4">
    <source>
        <dbReference type="Proteomes" id="UP000014975"/>
    </source>
</evidence>
<name>S7T1Y0_9BACT</name>
<dbReference type="Pfam" id="PF06230">
    <property type="entry name" value="LpxI_C"/>
    <property type="match status" value="1"/>
</dbReference>
<organism evidence="3 4">
    <name type="scientific">Alkalidesulfovibrio alkalitolerans DSM 16529</name>
    <dbReference type="NCBI Taxonomy" id="1121439"/>
    <lineage>
        <taxon>Bacteria</taxon>
        <taxon>Pseudomonadati</taxon>
        <taxon>Thermodesulfobacteriota</taxon>
        <taxon>Desulfovibrionia</taxon>
        <taxon>Desulfovibrionales</taxon>
        <taxon>Desulfovibrionaceae</taxon>
        <taxon>Alkalidesulfovibrio</taxon>
    </lineage>
</organism>
<dbReference type="EMBL" id="ATHI01000031">
    <property type="protein sequence ID" value="EPR30525.1"/>
    <property type="molecule type" value="Genomic_DNA"/>
</dbReference>
<feature type="domain" description="LpxI N-terminal" evidence="2">
    <location>
        <begin position="5"/>
        <end position="132"/>
    </location>
</feature>
<comment type="caution">
    <text evidence="3">The sequence shown here is derived from an EMBL/GenBank/DDBJ whole genome shotgun (WGS) entry which is preliminary data.</text>
</comment>
<gene>
    <name evidence="3" type="ORF">dsat_1247</name>
</gene>
<dbReference type="PANTHER" id="PTHR39962:SF1">
    <property type="entry name" value="LPXI FAMILY PROTEIN"/>
    <property type="match status" value="1"/>
</dbReference>
<protein>
    <recommendedName>
        <fullName evidence="5">DUF1009 domain-containing protein</fullName>
    </recommendedName>
</protein>
<accession>S7T1Y0</accession>
<dbReference type="InterPro" id="IPR053174">
    <property type="entry name" value="LpxI"/>
</dbReference>
<reference evidence="3 4" key="1">
    <citation type="journal article" date="2013" name="Genome Announc.">
        <title>Draft genome sequences for three mercury-methylating, sulfate-reducing bacteria.</title>
        <authorList>
            <person name="Brown S.D."/>
            <person name="Hurt R.A.Jr."/>
            <person name="Gilmour C.C."/>
            <person name="Elias D.A."/>
        </authorList>
    </citation>
    <scope>NUCLEOTIDE SEQUENCE [LARGE SCALE GENOMIC DNA]</scope>
    <source>
        <strain evidence="3 4">DSM 16529</strain>
    </source>
</reference>
<evidence type="ECO:0000313" key="3">
    <source>
        <dbReference type="EMBL" id="EPR30525.1"/>
    </source>
</evidence>
<dbReference type="PATRIC" id="fig|1121439.3.peg.2631"/>
<dbReference type="RefSeq" id="WP_020887944.1">
    <property type="nucleotide sequence ID" value="NZ_ATHI01000031.1"/>
</dbReference>
<evidence type="ECO:0008006" key="5">
    <source>
        <dbReference type="Google" id="ProtNLM"/>
    </source>
</evidence>
<evidence type="ECO:0000259" key="2">
    <source>
        <dbReference type="Pfam" id="PF17930"/>
    </source>
</evidence>
<keyword evidence="4" id="KW-1185">Reference proteome</keyword>
<dbReference type="Pfam" id="PF17930">
    <property type="entry name" value="LpxI_N"/>
    <property type="match status" value="1"/>
</dbReference>
<dbReference type="AlphaFoldDB" id="S7T1Y0"/>
<evidence type="ECO:0000259" key="1">
    <source>
        <dbReference type="Pfam" id="PF06230"/>
    </source>
</evidence>
<dbReference type="InterPro" id="IPR041255">
    <property type="entry name" value="LpxI_N"/>
</dbReference>
<dbReference type="eggNOG" id="COG3494">
    <property type="taxonomic scope" value="Bacteria"/>
</dbReference>
<dbReference type="InterPro" id="IPR010415">
    <property type="entry name" value="LpxI_C"/>
</dbReference>
<feature type="domain" description="LpxI C-terminal" evidence="1">
    <location>
        <begin position="135"/>
        <end position="264"/>
    </location>
</feature>
<proteinExistence type="predicted"/>
<sequence>MADTVGIIAGGGQFPILVARGVRSSGGRVVAVGFPRNTNPGVAAEVDAFCELKLGQLGKLIDFFRTQGVSRVVMAGTINKARALDIRPDWRAAKVLVRLVGKGDDALLRAVASELESEGFPVVGPHEVAPELLTPAGVLTRRAPSDEQWADIRYGWPLAKRIGELDIGQTIVVKKQVVAAVEALEGTDEAVARGLSLAGPGAVVVKIFKPGQEERVDMPSVGLRTIELMARHGAGCLAVEAGRSLFFDREGALALADREGVAVVGVDCSVLDAGLG</sequence>
<dbReference type="InterPro" id="IPR043167">
    <property type="entry name" value="LpxI_C_sf"/>
</dbReference>
<dbReference type="STRING" id="1121439.dsat_1247"/>